<protein>
    <recommendedName>
        <fullName evidence="3">Nucleotidyltransferase</fullName>
    </recommendedName>
</protein>
<accession>A0A558A6Y9</accession>
<dbReference type="EMBL" id="VJZA01000040">
    <property type="protein sequence ID" value="TVT20012.1"/>
    <property type="molecule type" value="Genomic_DNA"/>
</dbReference>
<evidence type="ECO:0000313" key="2">
    <source>
        <dbReference type="Proteomes" id="UP000318578"/>
    </source>
</evidence>
<reference evidence="1 2" key="1">
    <citation type="submission" date="2019-07" db="EMBL/GenBank/DDBJ databases">
        <title>New species of Amycolatopsis and Streptomyces.</title>
        <authorList>
            <person name="Duangmal K."/>
            <person name="Teo W.F.A."/>
            <person name="Lipun K."/>
        </authorList>
    </citation>
    <scope>NUCLEOTIDE SEQUENCE [LARGE SCALE GENOMIC DNA]</scope>
    <source>
        <strain evidence="1 2">JCM 30562</strain>
    </source>
</reference>
<dbReference type="AlphaFoldDB" id="A0A558A6Y9"/>
<dbReference type="Pfam" id="PF18144">
    <property type="entry name" value="SMODS"/>
    <property type="match status" value="1"/>
</dbReference>
<evidence type="ECO:0008006" key="3">
    <source>
        <dbReference type="Google" id="ProtNLM"/>
    </source>
</evidence>
<comment type="caution">
    <text evidence="1">The sequence shown here is derived from an EMBL/GenBank/DDBJ whole genome shotgun (WGS) entry which is preliminary data.</text>
</comment>
<evidence type="ECO:0000313" key="1">
    <source>
        <dbReference type="EMBL" id="TVT20012.1"/>
    </source>
</evidence>
<sequence>MDLTNAFDELQRNVNADIDQVTLARDRRDIFKKAFKGEDDVLEVFGSGSLARSTQLRPVHDVDLIVVFDGDKHPGWGAPGTSAEDALGHAQDRVKALLGMADGRVDQLVRLAKPRDRAVKCFIDPPEQDDAFTVDVMPVLRQPDETLLLPSKRNKQWNTADPEYLIKEVAAQQRKWAFFRPLVRVLKHWRLGVPTKVKSLVIEVLALQCLPTEGNRQNALKSFFTSSAVEVGYGVEDPAKRCGPIQPDLDISILRTALEEARNLAELACAAAADGKTDEAGMYWRDIFGDDFPESSSENHVGAAASAAVVTPRVVKDAPQG</sequence>
<dbReference type="OrthoDB" id="2082416at2"/>
<dbReference type="Proteomes" id="UP000318578">
    <property type="component" value="Unassembled WGS sequence"/>
</dbReference>
<proteinExistence type="predicted"/>
<organism evidence="1 2">
    <name type="scientific">Amycolatopsis acidiphila</name>
    <dbReference type="NCBI Taxonomy" id="715473"/>
    <lineage>
        <taxon>Bacteria</taxon>
        <taxon>Bacillati</taxon>
        <taxon>Actinomycetota</taxon>
        <taxon>Actinomycetes</taxon>
        <taxon>Pseudonocardiales</taxon>
        <taxon>Pseudonocardiaceae</taxon>
        <taxon>Amycolatopsis</taxon>
    </lineage>
</organism>
<dbReference type="SUPFAM" id="SSF81301">
    <property type="entry name" value="Nucleotidyltransferase"/>
    <property type="match status" value="1"/>
</dbReference>
<name>A0A558A6Y9_9PSEU</name>
<keyword evidence="2" id="KW-1185">Reference proteome</keyword>
<gene>
    <name evidence="1" type="ORF">FNH06_22085</name>
</gene>
<dbReference type="RefSeq" id="WP_144641780.1">
    <property type="nucleotide sequence ID" value="NZ_BNAX01000005.1"/>
</dbReference>
<dbReference type="InterPro" id="IPR043519">
    <property type="entry name" value="NT_sf"/>
</dbReference>